<dbReference type="GO" id="GO:0046872">
    <property type="term" value="F:metal ion binding"/>
    <property type="evidence" value="ECO:0007669"/>
    <property type="project" value="InterPro"/>
</dbReference>
<dbReference type="EMBL" id="FOXW01000001">
    <property type="protein sequence ID" value="SFQ00690.1"/>
    <property type="molecule type" value="Genomic_DNA"/>
</dbReference>
<reference evidence="1 2" key="1">
    <citation type="submission" date="2016-10" db="EMBL/GenBank/DDBJ databases">
        <authorList>
            <person name="de Groot N.N."/>
        </authorList>
    </citation>
    <scope>NUCLEOTIDE SEQUENCE [LARGE SCALE GENOMIC DNA]</scope>
    <source>
        <strain evidence="1 2">DSM 20581</strain>
    </source>
</reference>
<dbReference type="PANTHER" id="PTHR11358">
    <property type="entry name" value="ARGINASE/AGMATINASE"/>
    <property type="match status" value="1"/>
</dbReference>
<dbReference type="GO" id="GO:0033389">
    <property type="term" value="P:putrescine biosynthetic process from arginine, via agmatine"/>
    <property type="evidence" value="ECO:0007669"/>
    <property type="project" value="TreeGrafter"/>
</dbReference>
<gene>
    <name evidence="1" type="ORF">SAMN04488506_0275</name>
</gene>
<dbReference type="AlphaFoldDB" id="A0A1I5UZM5"/>
<organism evidence="1 2">
    <name type="scientific">Desemzia incerta</name>
    <dbReference type="NCBI Taxonomy" id="82801"/>
    <lineage>
        <taxon>Bacteria</taxon>
        <taxon>Bacillati</taxon>
        <taxon>Bacillota</taxon>
        <taxon>Bacilli</taxon>
        <taxon>Lactobacillales</taxon>
        <taxon>Carnobacteriaceae</taxon>
        <taxon>Desemzia</taxon>
    </lineage>
</organism>
<accession>A0A1I5UZM5</accession>
<dbReference type="GO" id="GO:0008783">
    <property type="term" value="F:agmatinase activity"/>
    <property type="evidence" value="ECO:0007669"/>
    <property type="project" value="TreeGrafter"/>
</dbReference>
<name>A0A1I5UZM5_9LACT</name>
<dbReference type="Gene3D" id="3.40.800.10">
    <property type="entry name" value="Ureohydrolase domain"/>
    <property type="match status" value="1"/>
</dbReference>
<dbReference type="InterPro" id="IPR023696">
    <property type="entry name" value="Ureohydrolase_dom_sf"/>
</dbReference>
<protein>
    <submittedName>
        <fullName evidence="1">Arginase family protein</fullName>
    </submittedName>
</protein>
<proteinExistence type="predicted"/>
<keyword evidence="2" id="KW-1185">Reference proteome</keyword>
<dbReference type="Pfam" id="PF00491">
    <property type="entry name" value="Arginase"/>
    <property type="match status" value="1"/>
</dbReference>
<dbReference type="OrthoDB" id="9805406at2"/>
<dbReference type="RefSeq" id="WP_092479353.1">
    <property type="nucleotide sequence ID" value="NZ_FOXW01000001.1"/>
</dbReference>
<evidence type="ECO:0000313" key="2">
    <source>
        <dbReference type="Proteomes" id="UP000199136"/>
    </source>
</evidence>
<dbReference type="SUPFAM" id="SSF52768">
    <property type="entry name" value="Arginase/deacetylase"/>
    <property type="match status" value="1"/>
</dbReference>
<dbReference type="PANTHER" id="PTHR11358:SF41">
    <property type="entry name" value="ARGINASE"/>
    <property type="match status" value="1"/>
</dbReference>
<sequence>MGITLVNVKHQDVLQNLYEGLYHQLVDISDLPGINTICAKETVETIRNRFDIISRSAIHFLGNGNFHYLTLPLLQKYKHPFSLIVFDHHNDAGKLDYEGFTSCGSWINEVVKLVPAVKKVFLVGCGEENDKEMSQEITEKIIIIPERELNPLKLYQVSKMIPTKDIYFSVDRDVLTPKEVQTNWDQGNVSTEELIDYIKILSNDHALIGADICGDLDWDYNMSKEYKKIPAREQAYHVNRQLFETFETILKKTETFPSEQQIV</sequence>
<dbReference type="STRING" id="82801.SAMN04488506_0275"/>
<dbReference type="InterPro" id="IPR006035">
    <property type="entry name" value="Ureohydrolase"/>
</dbReference>
<evidence type="ECO:0000313" key="1">
    <source>
        <dbReference type="EMBL" id="SFQ00690.1"/>
    </source>
</evidence>
<dbReference type="Proteomes" id="UP000199136">
    <property type="component" value="Unassembled WGS sequence"/>
</dbReference>